<feature type="transmembrane region" description="Helical" evidence="1">
    <location>
        <begin position="115"/>
        <end position="135"/>
    </location>
</feature>
<evidence type="ECO:0000313" key="2">
    <source>
        <dbReference type="EnsemblMetazoa" id="ENSAATROPP010617"/>
    </source>
</evidence>
<evidence type="ECO:0000256" key="1">
    <source>
        <dbReference type="SAM" id="Phobius"/>
    </source>
</evidence>
<accession>A0AAG5DHC1</accession>
<keyword evidence="1" id="KW-0472">Membrane</keyword>
<feature type="transmembrane region" description="Helical" evidence="1">
    <location>
        <begin position="66"/>
        <end position="94"/>
    </location>
</feature>
<dbReference type="Proteomes" id="UP000075880">
    <property type="component" value="Unassembled WGS sequence"/>
</dbReference>
<keyword evidence="1" id="KW-1133">Transmembrane helix</keyword>
<keyword evidence="3" id="KW-1185">Reference proteome</keyword>
<dbReference type="EnsemblMetazoa" id="ENSAATROPT011727">
    <property type="protein sequence ID" value="ENSAATROPP010617"/>
    <property type="gene ID" value="ENSAATROPG009553"/>
</dbReference>
<feature type="transmembrane region" description="Helical" evidence="1">
    <location>
        <begin position="141"/>
        <end position="163"/>
    </location>
</feature>
<name>A0AAG5DHC1_ANOAO</name>
<sequence length="429" mass="46131">MLLRGYTTSSKGGAHSTFTHSSFSSFAPPVCAAVRLALGAHLVVDELVVPGEVLLGLMHGGRGVEVVAVLLLVLMLLLLLVVVSGQSLLLVVQVARGGTVRRAQRGTSLSARGRAHAVAVTLLGVMMMVAVVVVVRRLVVIVLVVMVLLLLLLLLVALSSMLADGAVVLLLHVVGGHQDGGAATVAAVHRRHGQVEPADPVHDELVAGATAGRVEIGRRAGAALRRVVQHADGAVLADPVRHLVRVDPDRQLERQQLAQDDRVQADGVARLLDDRIHLAIDAQAAVRRALVRHVRVPVALEVARQDLLERTLEVLQLALGKLIRFAHPQQVHEKVGGRINLYSHGRATVDRMVERRTITLAWGAAGRRGTVVFLPVGLLLKLHCVVVLFVSSVVFANRRRANIQNPLDGGVRLLNDYRLLGPVRIFYTN</sequence>
<reference evidence="2" key="1">
    <citation type="submission" date="2024-04" db="UniProtKB">
        <authorList>
            <consortium name="EnsemblMetazoa"/>
        </authorList>
    </citation>
    <scope>IDENTIFICATION</scope>
    <source>
        <strain evidence="2">EBRO</strain>
    </source>
</reference>
<feature type="transmembrane region" description="Helical" evidence="1">
    <location>
        <begin position="371"/>
        <end position="396"/>
    </location>
</feature>
<keyword evidence="1" id="KW-0812">Transmembrane</keyword>
<dbReference type="AlphaFoldDB" id="A0AAG5DHC1"/>
<proteinExistence type="predicted"/>
<protein>
    <submittedName>
        <fullName evidence="2">Uncharacterized protein</fullName>
    </submittedName>
</protein>
<evidence type="ECO:0000313" key="3">
    <source>
        <dbReference type="Proteomes" id="UP000075880"/>
    </source>
</evidence>
<organism evidence="2 3">
    <name type="scientific">Anopheles atroparvus</name>
    <name type="common">European mosquito</name>
    <dbReference type="NCBI Taxonomy" id="41427"/>
    <lineage>
        <taxon>Eukaryota</taxon>
        <taxon>Metazoa</taxon>
        <taxon>Ecdysozoa</taxon>
        <taxon>Arthropoda</taxon>
        <taxon>Hexapoda</taxon>
        <taxon>Insecta</taxon>
        <taxon>Pterygota</taxon>
        <taxon>Neoptera</taxon>
        <taxon>Endopterygota</taxon>
        <taxon>Diptera</taxon>
        <taxon>Nematocera</taxon>
        <taxon>Culicoidea</taxon>
        <taxon>Culicidae</taxon>
        <taxon>Anophelinae</taxon>
        <taxon>Anopheles</taxon>
    </lineage>
</organism>